<evidence type="ECO:0000313" key="1">
    <source>
        <dbReference type="EMBL" id="KAK3706010.1"/>
    </source>
</evidence>
<organism evidence="1 2">
    <name type="scientific">Vermiconidia calcicola</name>
    <dbReference type="NCBI Taxonomy" id="1690605"/>
    <lineage>
        <taxon>Eukaryota</taxon>
        <taxon>Fungi</taxon>
        <taxon>Dikarya</taxon>
        <taxon>Ascomycota</taxon>
        <taxon>Pezizomycotina</taxon>
        <taxon>Dothideomycetes</taxon>
        <taxon>Dothideomycetidae</taxon>
        <taxon>Mycosphaerellales</taxon>
        <taxon>Extremaceae</taxon>
        <taxon>Vermiconidia</taxon>
    </lineage>
</organism>
<gene>
    <name evidence="1" type="ORF">LTR37_013004</name>
</gene>
<proteinExistence type="predicted"/>
<sequence length="316" mass="35163">MADPFEHPIGMPWLTSTRLESRTETSSEPTSHFDRIPAETRNQIYELLLVEEGPVDINASGGWPGILSAWKQLGDEAASIYLRNANFTVTILDLNSNALVNWLEGFKHVPAELKTLVKSVKVVCLGDMINRDDGGYGHPIYSANFDYWHNLIDKISASGLKSHQLQWPGLVDLDLSIAKTRAGYSDARPCPLGVQKYLLNEFILTPLLAQHGILNEATPPVNILRQLGQESRQWRLDPHHVAVVARTSQHNTLGNAKAWFDSWRMSKLMVDICTVWVEGAARAYLRSLAGARTGEGRLCIAERGLSNTETPTNVKE</sequence>
<dbReference type="EMBL" id="JAUTXU010000124">
    <property type="protein sequence ID" value="KAK3706010.1"/>
    <property type="molecule type" value="Genomic_DNA"/>
</dbReference>
<protein>
    <submittedName>
        <fullName evidence="1">Uncharacterized protein</fullName>
    </submittedName>
</protein>
<dbReference type="Proteomes" id="UP001281147">
    <property type="component" value="Unassembled WGS sequence"/>
</dbReference>
<reference evidence="1" key="1">
    <citation type="submission" date="2023-07" db="EMBL/GenBank/DDBJ databases">
        <title>Black Yeasts Isolated from many extreme environments.</title>
        <authorList>
            <person name="Coleine C."/>
            <person name="Stajich J.E."/>
            <person name="Selbmann L."/>
        </authorList>
    </citation>
    <scope>NUCLEOTIDE SEQUENCE</scope>
    <source>
        <strain evidence="1">CCFEE 5714</strain>
    </source>
</reference>
<name>A0ACC3MZ37_9PEZI</name>
<keyword evidence="2" id="KW-1185">Reference proteome</keyword>
<accession>A0ACC3MZ37</accession>
<evidence type="ECO:0000313" key="2">
    <source>
        <dbReference type="Proteomes" id="UP001281147"/>
    </source>
</evidence>
<comment type="caution">
    <text evidence="1">The sequence shown here is derived from an EMBL/GenBank/DDBJ whole genome shotgun (WGS) entry which is preliminary data.</text>
</comment>